<proteinExistence type="predicted"/>
<accession>A0A4R2NFM3</accession>
<protein>
    <submittedName>
        <fullName evidence="1">Uncharacterized protein</fullName>
    </submittedName>
</protein>
<keyword evidence="2" id="KW-1185">Reference proteome</keyword>
<dbReference type="EMBL" id="SLXH01000003">
    <property type="protein sequence ID" value="TCP19925.1"/>
    <property type="molecule type" value="Genomic_DNA"/>
</dbReference>
<gene>
    <name evidence="1" type="ORF">EV674_103156</name>
</gene>
<organism evidence="1 2">
    <name type="scientific">Simplicispira metamorpha</name>
    <dbReference type="NCBI Taxonomy" id="80881"/>
    <lineage>
        <taxon>Bacteria</taxon>
        <taxon>Pseudomonadati</taxon>
        <taxon>Pseudomonadota</taxon>
        <taxon>Betaproteobacteria</taxon>
        <taxon>Burkholderiales</taxon>
        <taxon>Comamonadaceae</taxon>
        <taxon>Simplicispira</taxon>
    </lineage>
</organism>
<comment type="caution">
    <text evidence="1">The sequence shown here is derived from an EMBL/GenBank/DDBJ whole genome shotgun (WGS) entry which is preliminary data.</text>
</comment>
<dbReference type="Proteomes" id="UP000295182">
    <property type="component" value="Unassembled WGS sequence"/>
</dbReference>
<evidence type="ECO:0000313" key="1">
    <source>
        <dbReference type="EMBL" id="TCP19925.1"/>
    </source>
</evidence>
<reference evidence="1 2" key="1">
    <citation type="submission" date="2019-03" db="EMBL/GenBank/DDBJ databases">
        <title>Genomic Encyclopedia of Type Strains, Phase IV (KMG-IV): sequencing the most valuable type-strain genomes for metagenomic binning, comparative biology and taxonomic classification.</title>
        <authorList>
            <person name="Goeker M."/>
        </authorList>
    </citation>
    <scope>NUCLEOTIDE SEQUENCE [LARGE SCALE GENOMIC DNA]</scope>
    <source>
        <strain evidence="1 2">DSM 1837</strain>
    </source>
</reference>
<evidence type="ECO:0000313" key="2">
    <source>
        <dbReference type="Proteomes" id="UP000295182"/>
    </source>
</evidence>
<dbReference type="RefSeq" id="WP_119012843.1">
    <property type="nucleotide sequence ID" value="NZ_QXNC01000010.1"/>
</dbReference>
<dbReference type="AlphaFoldDB" id="A0A4R2NFM3"/>
<name>A0A4R2NFM3_9BURK</name>
<sequence length="59" mass="6232">MKSRRPRWALVAAVAIVLISLPSLKPLVFSSAAPHTPAQGAGAPPVNASWQVTLMAGRW</sequence>